<keyword evidence="2" id="KW-1185">Reference proteome</keyword>
<evidence type="ECO:0000313" key="2">
    <source>
        <dbReference type="Proteomes" id="UP000499080"/>
    </source>
</evidence>
<evidence type="ECO:0000313" key="1">
    <source>
        <dbReference type="EMBL" id="GBM75299.1"/>
    </source>
</evidence>
<dbReference type="EMBL" id="BGPR01002548">
    <property type="protein sequence ID" value="GBM75299.1"/>
    <property type="molecule type" value="Genomic_DNA"/>
</dbReference>
<dbReference type="Proteomes" id="UP000499080">
    <property type="component" value="Unassembled WGS sequence"/>
</dbReference>
<accession>A0A4Y2IDD7</accession>
<name>A0A4Y2IDD7_ARAVE</name>
<gene>
    <name evidence="1" type="ORF">AVEN_45330_1</name>
</gene>
<organism evidence="1 2">
    <name type="scientific">Araneus ventricosus</name>
    <name type="common">Orbweaver spider</name>
    <name type="synonym">Epeira ventricosa</name>
    <dbReference type="NCBI Taxonomy" id="182803"/>
    <lineage>
        <taxon>Eukaryota</taxon>
        <taxon>Metazoa</taxon>
        <taxon>Ecdysozoa</taxon>
        <taxon>Arthropoda</taxon>
        <taxon>Chelicerata</taxon>
        <taxon>Arachnida</taxon>
        <taxon>Araneae</taxon>
        <taxon>Araneomorphae</taxon>
        <taxon>Entelegynae</taxon>
        <taxon>Araneoidea</taxon>
        <taxon>Araneidae</taxon>
        <taxon>Araneus</taxon>
    </lineage>
</organism>
<reference evidence="1 2" key="1">
    <citation type="journal article" date="2019" name="Sci. Rep.">
        <title>Orb-weaving spider Araneus ventricosus genome elucidates the spidroin gene catalogue.</title>
        <authorList>
            <person name="Kono N."/>
            <person name="Nakamura H."/>
            <person name="Ohtoshi R."/>
            <person name="Moran D.A.P."/>
            <person name="Shinohara A."/>
            <person name="Yoshida Y."/>
            <person name="Fujiwara M."/>
            <person name="Mori M."/>
            <person name="Tomita M."/>
            <person name="Arakawa K."/>
        </authorList>
    </citation>
    <scope>NUCLEOTIDE SEQUENCE [LARGE SCALE GENOMIC DNA]</scope>
</reference>
<proteinExistence type="predicted"/>
<sequence length="107" mass="12056">MRSDLIAYYEGSVNMRFAPVSVYRAGVRGACHVPRGSEGPQNLFEVHRSAKPTANLRHLVVKGGPQSNYAPCLILTKLTDLPYDFEDIISKHIVYICCWINPLHSKR</sequence>
<protein>
    <submittedName>
        <fullName evidence="1">Uncharacterized protein</fullName>
    </submittedName>
</protein>
<comment type="caution">
    <text evidence="1">The sequence shown here is derived from an EMBL/GenBank/DDBJ whole genome shotgun (WGS) entry which is preliminary data.</text>
</comment>
<dbReference type="AlphaFoldDB" id="A0A4Y2IDD7"/>